<name>A0AA95H5M1_9GAMM</name>
<reference evidence="2" key="2">
    <citation type="submission" date="2023-04" db="EMBL/GenBank/DDBJ databases">
        <authorList>
            <person name="Beletskiy A.V."/>
            <person name="Mardanov A.V."/>
            <person name="Ravin N.V."/>
        </authorList>
    </citation>
    <scope>NUCLEOTIDE SEQUENCE</scope>
    <source>
        <strain evidence="2">GKL-01</strain>
    </source>
</reference>
<keyword evidence="1" id="KW-0732">Signal</keyword>
<protein>
    <recommendedName>
        <fullName evidence="3">WxL domain-containing protein</fullName>
    </recommendedName>
</protein>
<dbReference type="KEGG" id="tdu:QJT80_14710"/>
<dbReference type="AlphaFoldDB" id="A0AA95H5M1"/>
<reference evidence="2" key="1">
    <citation type="journal article" date="2023" name="Int. J. Mol. Sci.">
        <title>Metagenomics Revealed a New Genus 'Candidatus Thiocaldithrix dubininis' gen. nov., sp. nov. and a New Species 'Candidatus Thiothrix putei' sp. nov. in the Family Thiotrichaceae, Some Members of Which Have Traits of Both Na+- and H+-Motive Energetics.</title>
        <authorList>
            <person name="Ravin N.V."/>
            <person name="Muntyan M.S."/>
            <person name="Smolyakov D.D."/>
            <person name="Rudenko T.S."/>
            <person name="Beletsky A.V."/>
            <person name="Mardanov A.V."/>
            <person name="Grabovich M.Y."/>
        </authorList>
    </citation>
    <scope>NUCLEOTIDE SEQUENCE</scope>
    <source>
        <strain evidence="2">GKL-01</strain>
    </source>
</reference>
<feature type="signal peptide" evidence="1">
    <location>
        <begin position="1"/>
        <end position="25"/>
    </location>
</feature>
<evidence type="ECO:0008006" key="3">
    <source>
        <dbReference type="Google" id="ProtNLM"/>
    </source>
</evidence>
<accession>A0AA95H5M1</accession>
<evidence type="ECO:0000313" key="2">
    <source>
        <dbReference type="EMBL" id="WGZ90725.1"/>
    </source>
</evidence>
<dbReference type="Proteomes" id="UP001300672">
    <property type="component" value="Chromosome"/>
</dbReference>
<gene>
    <name evidence="2" type="ORF">QJT80_14710</name>
</gene>
<proteinExistence type="predicted"/>
<evidence type="ECO:0000256" key="1">
    <source>
        <dbReference type="SAM" id="SignalP"/>
    </source>
</evidence>
<sequence length="208" mass="20920">MKFSMKLLAVALVSSAAALMHVAQAESTYGYNAAGTGTVSATAKAKVTVNIPKMILLRVGTAGTTVDELTFNGTPSIVTMPTGGLVDGNSQSASWDGNAPTFADVAGQTLSAFSWTNNLGGATLSCATVADQMFQTANGLTSTDVEVANGGANTLAHPGANTACSGSTSIPKNTLVSSTWTYSIKGTALAKAAAGTHKQTTTYTATTL</sequence>
<feature type="chain" id="PRO_5041654185" description="WxL domain-containing protein" evidence="1">
    <location>
        <begin position="26"/>
        <end position="208"/>
    </location>
</feature>
<organism evidence="2">
    <name type="scientific">Candidatus Thiocaldithrix dubininis</name>
    <dbReference type="NCBI Taxonomy" id="3080823"/>
    <lineage>
        <taxon>Bacteria</taxon>
        <taxon>Pseudomonadati</taxon>
        <taxon>Pseudomonadota</taxon>
        <taxon>Gammaproteobacteria</taxon>
        <taxon>Thiotrichales</taxon>
        <taxon>Thiotrichaceae</taxon>
        <taxon>Candidatus Thiocaldithrix</taxon>
    </lineage>
</organism>
<dbReference type="EMBL" id="CP124755">
    <property type="protein sequence ID" value="WGZ90725.1"/>
    <property type="molecule type" value="Genomic_DNA"/>
</dbReference>